<protein>
    <recommendedName>
        <fullName evidence="4">2-amino-4-hydroxy-6-hydroxymethyldihydropteridine pyrophosphokinase</fullName>
        <ecNumber evidence="3">2.7.6.3</ecNumber>
    </recommendedName>
    <alternativeName>
        <fullName evidence="11">6-hydroxymethyl-7,8-dihydropterin pyrophosphokinase</fullName>
    </alternativeName>
    <alternativeName>
        <fullName evidence="12">7,8-dihydro-6-hydroxymethylpterin-pyrophosphokinase</fullName>
    </alternativeName>
</protein>
<evidence type="ECO:0000256" key="7">
    <source>
        <dbReference type="ARBA" id="ARBA00022777"/>
    </source>
</evidence>
<evidence type="ECO:0000256" key="1">
    <source>
        <dbReference type="ARBA" id="ARBA00005051"/>
    </source>
</evidence>
<dbReference type="Proteomes" id="UP001595693">
    <property type="component" value="Unassembled WGS sequence"/>
</dbReference>
<dbReference type="NCBIfam" id="TIGR01498">
    <property type="entry name" value="folK"/>
    <property type="match status" value="1"/>
</dbReference>
<sequence length="175" mass="18415">MNLPDLGEEGERPALVYVGLGANLGECEAALRNALAAIGQLPGTRVTRVSPLYGSAPVDAGGPDYLNAVAELTTALAPQPLLQALQSIEQAAGRQRPYRNAPRTLDLDILWFGGQAIDTPELTVPHPRMAERAFVLRPLADLAPERVDAAALQAVASQDIHRLEGPGWADAVVGG</sequence>
<dbReference type="RefSeq" id="WP_252635749.1">
    <property type="nucleotide sequence ID" value="NZ_JAMXAX010000063.1"/>
</dbReference>
<gene>
    <name evidence="14" type="primary">folK</name>
    <name evidence="14" type="ORF">ACFOW3_03130</name>
</gene>
<evidence type="ECO:0000313" key="14">
    <source>
        <dbReference type="EMBL" id="MFC3933612.1"/>
    </source>
</evidence>
<proteinExistence type="inferred from homology"/>
<evidence type="ECO:0000256" key="10">
    <source>
        <dbReference type="ARBA" id="ARBA00029409"/>
    </source>
</evidence>
<dbReference type="EMBL" id="JBHSAJ010000004">
    <property type="protein sequence ID" value="MFC3933612.1"/>
    <property type="molecule type" value="Genomic_DNA"/>
</dbReference>
<organism evidence="14 15">
    <name type="scientific">Acidovorax facilis</name>
    <dbReference type="NCBI Taxonomy" id="12917"/>
    <lineage>
        <taxon>Bacteria</taxon>
        <taxon>Pseudomonadati</taxon>
        <taxon>Pseudomonadota</taxon>
        <taxon>Betaproteobacteria</taxon>
        <taxon>Burkholderiales</taxon>
        <taxon>Comamonadaceae</taxon>
        <taxon>Acidovorax</taxon>
    </lineage>
</organism>
<evidence type="ECO:0000313" key="15">
    <source>
        <dbReference type="Proteomes" id="UP001595693"/>
    </source>
</evidence>
<dbReference type="Gene3D" id="3.30.70.560">
    <property type="entry name" value="7,8-Dihydro-6-hydroxymethylpterin-pyrophosphokinase HPPK"/>
    <property type="match status" value="1"/>
</dbReference>
<dbReference type="PANTHER" id="PTHR43071:SF1">
    <property type="entry name" value="2-AMINO-4-HYDROXY-6-HYDROXYMETHYLDIHYDROPTERIDINE PYROPHOSPHOKINASE"/>
    <property type="match status" value="1"/>
</dbReference>
<evidence type="ECO:0000256" key="3">
    <source>
        <dbReference type="ARBA" id="ARBA00013253"/>
    </source>
</evidence>
<dbReference type="PANTHER" id="PTHR43071">
    <property type="entry name" value="2-AMINO-4-HYDROXY-6-HYDROXYMETHYLDIHYDROPTERIDINE PYROPHOSPHOKINASE"/>
    <property type="match status" value="1"/>
</dbReference>
<accession>A0ABV8D5J0</accession>
<evidence type="ECO:0000256" key="12">
    <source>
        <dbReference type="ARBA" id="ARBA00033413"/>
    </source>
</evidence>
<dbReference type="CDD" id="cd00483">
    <property type="entry name" value="HPPK"/>
    <property type="match status" value="1"/>
</dbReference>
<feature type="domain" description="7,8-dihydro-6-hydroxymethylpterin-pyrophosphokinase" evidence="13">
    <location>
        <begin position="99"/>
        <end position="110"/>
    </location>
</feature>
<evidence type="ECO:0000256" key="4">
    <source>
        <dbReference type="ARBA" id="ARBA00016218"/>
    </source>
</evidence>
<reference evidence="15" key="1">
    <citation type="journal article" date="2019" name="Int. J. Syst. Evol. Microbiol.">
        <title>The Global Catalogue of Microorganisms (GCM) 10K type strain sequencing project: providing services to taxonomists for standard genome sequencing and annotation.</title>
        <authorList>
            <consortium name="The Broad Institute Genomics Platform"/>
            <consortium name="The Broad Institute Genome Sequencing Center for Infectious Disease"/>
            <person name="Wu L."/>
            <person name="Ma J."/>
        </authorList>
    </citation>
    <scope>NUCLEOTIDE SEQUENCE [LARGE SCALE GENOMIC DNA]</scope>
    <source>
        <strain evidence="15">CCUG 2113</strain>
    </source>
</reference>
<keyword evidence="7" id="KW-0418">Kinase</keyword>
<name>A0ABV8D5J0_9BURK</name>
<evidence type="ECO:0000256" key="9">
    <source>
        <dbReference type="ARBA" id="ARBA00022909"/>
    </source>
</evidence>
<evidence type="ECO:0000256" key="2">
    <source>
        <dbReference type="ARBA" id="ARBA00005810"/>
    </source>
</evidence>
<keyword evidence="6" id="KW-0547">Nucleotide-binding</keyword>
<dbReference type="PROSITE" id="PS00794">
    <property type="entry name" value="HPPK"/>
    <property type="match status" value="1"/>
</dbReference>
<dbReference type="Pfam" id="PF01288">
    <property type="entry name" value="HPPK"/>
    <property type="match status" value="1"/>
</dbReference>
<evidence type="ECO:0000256" key="8">
    <source>
        <dbReference type="ARBA" id="ARBA00022840"/>
    </source>
</evidence>
<dbReference type="InterPro" id="IPR035907">
    <property type="entry name" value="Hppk_sf"/>
</dbReference>
<evidence type="ECO:0000259" key="13">
    <source>
        <dbReference type="PROSITE" id="PS00794"/>
    </source>
</evidence>
<keyword evidence="15" id="KW-1185">Reference proteome</keyword>
<dbReference type="EC" id="2.7.6.3" evidence="3"/>
<keyword evidence="9" id="KW-0289">Folate biosynthesis</keyword>
<dbReference type="InterPro" id="IPR000550">
    <property type="entry name" value="Hppk"/>
</dbReference>
<dbReference type="GO" id="GO:0003848">
    <property type="term" value="F:2-amino-4-hydroxy-6-hydroxymethyldihydropteridine diphosphokinase activity"/>
    <property type="evidence" value="ECO:0007669"/>
    <property type="project" value="UniProtKB-EC"/>
</dbReference>
<keyword evidence="8" id="KW-0067">ATP-binding</keyword>
<comment type="caution">
    <text evidence="14">The sequence shown here is derived from an EMBL/GenBank/DDBJ whole genome shotgun (WGS) entry which is preliminary data.</text>
</comment>
<evidence type="ECO:0000256" key="5">
    <source>
        <dbReference type="ARBA" id="ARBA00022679"/>
    </source>
</evidence>
<comment type="function">
    <text evidence="10">Catalyzes the transfer of pyrophosphate from adenosine triphosphate (ATP) to 6-hydroxymethyl-7,8-dihydropterin, an enzymatic step in folate biosynthesis pathway.</text>
</comment>
<dbReference type="SUPFAM" id="SSF55083">
    <property type="entry name" value="6-hydroxymethyl-7,8-dihydropterin pyrophosphokinase, HPPK"/>
    <property type="match status" value="1"/>
</dbReference>
<evidence type="ECO:0000256" key="6">
    <source>
        <dbReference type="ARBA" id="ARBA00022741"/>
    </source>
</evidence>
<comment type="similarity">
    <text evidence="2">Belongs to the HPPK family.</text>
</comment>
<comment type="pathway">
    <text evidence="1">Cofactor biosynthesis; tetrahydrofolate biosynthesis; 2-amino-4-hydroxy-6-hydroxymethyl-7,8-dihydropteridine diphosphate from 7,8-dihydroneopterin triphosphate: step 4/4.</text>
</comment>
<keyword evidence="5 14" id="KW-0808">Transferase</keyword>
<evidence type="ECO:0000256" key="11">
    <source>
        <dbReference type="ARBA" id="ARBA00029766"/>
    </source>
</evidence>